<dbReference type="RefSeq" id="WP_370440350.1">
    <property type="nucleotide sequence ID" value="NZ_JBGFTU010000004.1"/>
</dbReference>
<organism evidence="2 3">
    <name type="scientific">Kineococcus halophytocola</name>
    <dbReference type="NCBI Taxonomy" id="3234027"/>
    <lineage>
        <taxon>Bacteria</taxon>
        <taxon>Bacillati</taxon>
        <taxon>Actinomycetota</taxon>
        <taxon>Actinomycetes</taxon>
        <taxon>Kineosporiales</taxon>
        <taxon>Kineosporiaceae</taxon>
        <taxon>Kineococcus</taxon>
    </lineage>
</organism>
<evidence type="ECO:0000313" key="3">
    <source>
        <dbReference type="Proteomes" id="UP001565927"/>
    </source>
</evidence>
<reference evidence="2 3" key="1">
    <citation type="submission" date="2024-07" db="EMBL/GenBank/DDBJ databases">
        <authorList>
            <person name="Thanompreechachai J."/>
            <person name="Duangmal K."/>
        </authorList>
    </citation>
    <scope>NUCLEOTIDE SEQUENCE [LARGE SCALE GENOMIC DNA]</scope>
    <source>
        <strain evidence="2 3">LSe6-4</strain>
    </source>
</reference>
<comment type="caution">
    <text evidence="2">The sequence shown here is derived from an EMBL/GenBank/DDBJ whole genome shotgun (WGS) entry which is preliminary data.</text>
</comment>
<keyword evidence="1" id="KW-1133">Transmembrane helix</keyword>
<keyword evidence="1" id="KW-0472">Membrane</keyword>
<evidence type="ECO:0000313" key="2">
    <source>
        <dbReference type="EMBL" id="MEZ0164107.1"/>
    </source>
</evidence>
<evidence type="ECO:0000256" key="1">
    <source>
        <dbReference type="SAM" id="Phobius"/>
    </source>
</evidence>
<evidence type="ECO:0008006" key="4">
    <source>
        <dbReference type="Google" id="ProtNLM"/>
    </source>
</evidence>
<gene>
    <name evidence="2" type="ORF">AB2L27_04910</name>
</gene>
<keyword evidence="3" id="KW-1185">Reference proteome</keyword>
<keyword evidence="1" id="KW-0812">Transmembrane</keyword>
<protein>
    <recommendedName>
        <fullName evidence="4">DUF2530 domain-containing protein</fullName>
    </recommendedName>
</protein>
<name>A0ABV4GZS4_9ACTN</name>
<feature type="transmembrane region" description="Helical" evidence="1">
    <location>
        <begin position="12"/>
        <end position="31"/>
    </location>
</feature>
<feature type="transmembrane region" description="Helical" evidence="1">
    <location>
        <begin position="43"/>
        <end position="62"/>
    </location>
</feature>
<sequence>MTPRRPQRLVPVLGLSTGTVLVLTCLTAHLLSRQPPTSAFRVLWALVGLGGVVLAVLSARLLRVGRRTDGG</sequence>
<proteinExistence type="predicted"/>
<dbReference type="Proteomes" id="UP001565927">
    <property type="component" value="Unassembled WGS sequence"/>
</dbReference>
<dbReference type="EMBL" id="JBGFTU010000004">
    <property type="protein sequence ID" value="MEZ0164107.1"/>
    <property type="molecule type" value="Genomic_DNA"/>
</dbReference>
<accession>A0ABV4GZS4</accession>